<dbReference type="SUPFAM" id="SSF144091">
    <property type="entry name" value="Rhomboid-like"/>
    <property type="match status" value="1"/>
</dbReference>
<comment type="caution">
    <text evidence="10">The sequence shown here is derived from an EMBL/GenBank/DDBJ whole genome shotgun (WGS) entry which is preliminary data.</text>
</comment>
<feature type="region of interest" description="Disordered" evidence="7">
    <location>
        <begin position="230"/>
        <end position="256"/>
    </location>
</feature>
<keyword evidence="3 8" id="KW-0812">Transmembrane</keyword>
<dbReference type="GO" id="GO:0004252">
    <property type="term" value="F:serine-type endopeptidase activity"/>
    <property type="evidence" value="ECO:0007669"/>
    <property type="project" value="InterPro"/>
</dbReference>
<dbReference type="InterPro" id="IPR050925">
    <property type="entry name" value="Rhomboid_protease_S54"/>
</dbReference>
<evidence type="ECO:0000256" key="4">
    <source>
        <dbReference type="ARBA" id="ARBA00022801"/>
    </source>
</evidence>
<evidence type="ECO:0000256" key="6">
    <source>
        <dbReference type="ARBA" id="ARBA00023136"/>
    </source>
</evidence>
<accession>A0A8K0X1R4</accession>
<feature type="domain" description="Peptidase S54 rhomboid" evidence="9">
    <location>
        <begin position="363"/>
        <end position="507"/>
    </location>
</feature>
<name>A0A8K0X1R4_9PEZI</name>
<evidence type="ECO:0000259" key="9">
    <source>
        <dbReference type="Pfam" id="PF01694"/>
    </source>
</evidence>
<gene>
    <name evidence="10" type="ORF">B0T11DRAFT_110759</name>
</gene>
<organism evidence="10 11">
    <name type="scientific">Plectosphaerella cucumerina</name>
    <dbReference type="NCBI Taxonomy" id="40658"/>
    <lineage>
        <taxon>Eukaryota</taxon>
        <taxon>Fungi</taxon>
        <taxon>Dikarya</taxon>
        <taxon>Ascomycota</taxon>
        <taxon>Pezizomycotina</taxon>
        <taxon>Sordariomycetes</taxon>
        <taxon>Hypocreomycetidae</taxon>
        <taxon>Glomerellales</taxon>
        <taxon>Plectosphaerellaceae</taxon>
        <taxon>Plectosphaerella</taxon>
    </lineage>
</organism>
<evidence type="ECO:0000256" key="3">
    <source>
        <dbReference type="ARBA" id="ARBA00022692"/>
    </source>
</evidence>
<dbReference type="PANTHER" id="PTHR43731:SF14">
    <property type="entry name" value="PRESENILIN-ASSOCIATED RHOMBOID-LIKE PROTEIN, MITOCHONDRIAL"/>
    <property type="match status" value="1"/>
</dbReference>
<evidence type="ECO:0000313" key="10">
    <source>
        <dbReference type="EMBL" id="KAH7358998.1"/>
    </source>
</evidence>
<dbReference type="Gene3D" id="1.20.1540.10">
    <property type="entry name" value="Rhomboid-like"/>
    <property type="match status" value="1"/>
</dbReference>
<evidence type="ECO:0000256" key="2">
    <source>
        <dbReference type="ARBA" id="ARBA00009045"/>
    </source>
</evidence>
<evidence type="ECO:0000256" key="5">
    <source>
        <dbReference type="ARBA" id="ARBA00022989"/>
    </source>
</evidence>
<evidence type="ECO:0000313" key="11">
    <source>
        <dbReference type="Proteomes" id="UP000813385"/>
    </source>
</evidence>
<evidence type="ECO:0000256" key="8">
    <source>
        <dbReference type="SAM" id="Phobius"/>
    </source>
</evidence>
<comment type="subcellular location">
    <subcellularLocation>
        <location evidence="1">Membrane</location>
        <topology evidence="1">Multi-pass membrane protein</topology>
    </subcellularLocation>
</comment>
<dbReference type="Pfam" id="PF01694">
    <property type="entry name" value="Rhomboid"/>
    <property type="match status" value="1"/>
</dbReference>
<proteinExistence type="inferred from homology"/>
<dbReference type="AlphaFoldDB" id="A0A8K0X1R4"/>
<reference evidence="10" key="1">
    <citation type="journal article" date="2021" name="Nat. Commun.">
        <title>Genetic determinants of endophytism in the Arabidopsis root mycobiome.</title>
        <authorList>
            <person name="Mesny F."/>
            <person name="Miyauchi S."/>
            <person name="Thiergart T."/>
            <person name="Pickel B."/>
            <person name="Atanasova L."/>
            <person name="Karlsson M."/>
            <person name="Huettel B."/>
            <person name="Barry K.W."/>
            <person name="Haridas S."/>
            <person name="Chen C."/>
            <person name="Bauer D."/>
            <person name="Andreopoulos W."/>
            <person name="Pangilinan J."/>
            <person name="LaButti K."/>
            <person name="Riley R."/>
            <person name="Lipzen A."/>
            <person name="Clum A."/>
            <person name="Drula E."/>
            <person name="Henrissat B."/>
            <person name="Kohler A."/>
            <person name="Grigoriev I.V."/>
            <person name="Martin F.M."/>
            <person name="Hacquard S."/>
        </authorList>
    </citation>
    <scope>NUCLEOTIDE SEQUENCE</scope>
    <source>
        <strain evidence="10">MPI-CAGE-AT-0016</strain>
    </source>
</reference>
<dbReference type="InterPro" id="IPR022764">
    <property type="entry name" value="Peptidase_S54_rhomboid_dom"/>
</dbReference>
<sequence length="551" mass="60326">MNSLGLVPARSVLLLGIRGFCSQAATRRGASRLLSTCTLTSPTRTPEYISRRGTIAAQCFGFRLPPRNYSTANDIIIDRYEDLPQSYTDKEGLPFRKTDLSSSEVKRIFGPGIKTSAANRLLRILHGRRVAGTLDDPAYHGNTSTFSQDDKNKALVYLRRTTEVDELLNAGLRAEDELRELELEAAGEGDHLDDPVAAKLANRKPDPVYGDSVFDDIRARNIAKREERERIEAEERAEQERLRPGPLARLDDKPRELSPRMQKWMEQGTSDLDAPPELTHFERLLPSTALVALFVITLAGIAAIYTPPGDHDRLFPEVSPAYATVGALVALNLAVHLAWRIPPLWGLLNRYFILVHGAPKAPTVLTSVFSHQYFLWHLVPNMLGLCAIGPALHDDIGRAGFLAVYLASGAVGFLGSLYWFTLRGVLTSATIGASGAVYGIFTGYFWLHRFDSFKVLNFPPDPLDGPQGLVFIALALALHIWGVTRKGAKVTDYPSHLAGMATGLAGVHILTGGRGRLTDPAAVPPGGRRSRVEFMKDVQVTKLGSGPRPAA</sequence>
<keyword evidence="4" id="KW-0378">Hydrolase</keyword>
<dbReference type="Proteomes" id="UP000813385">
    <property type="component" value="Unassembled WGS sequence"/>
</dbReference>
<dbReference type="OrthoDB" id="10260614at2759"/>
<keyword evidence="5 8" id="KW-1133">Transmembrane helix</keyword>
<feature type="transmembrane region" description="Helical" evidence="8">
    <location>
        <begin position="426"/>
        <end position="447"/>
    </location>
</feature>
<dbReference type="GO" id="GO:0016020">
    <property type="term" value="C:membrane"/>
    <property type="evidence" value="ECO:0007669"/>
    <property type="project" value="UniProtKB-SubCell"/>
</dbReference>
<dbReference type="PANTHER" id="PTHR43731">
    <property type="entry name" value="RHOMBOID PROTEASE"/>
    <property type="match status" value="1"/>
</dbReference>
<feature type="transmembrane region" description="Helical" evidence="8">
    <location>
        <begin position="284"/>
        <end position="306"/>
    </location>
</feature>
<dbReference type="InterPro" id="IPR035952">
    <property type="entry name" value="Rhomboid-like_sf"/>
</dbReference>
<feature type="transmembrane region" description="Helical" evidence="8">
    <location>
        <begin position="468"/>
        <end position="484"/>
    </location>
</feature>
<dbReference type="EMBL" id="JAGPXD010000004">
    <property type="protein sequence ID" value="KAH7358998.1"/>
    <property type="molecule type" value="Genomic_DNA"/>
</dbReference>
<dbReference type="GO" id="GO:0006465">
    <property type="term" value="P:signal peptide processing"/>
    <property type="evidence" value="ECO:0007669"/>
    <property type="project" value="TreeGrafter"/>
</dbReference>
<protein>
    <recommendedName>
        <fullName evidence="9">Peptidase S54 rhomboid domain-containing protein</fullName>
    </recommendedName>
</protein>
<comment type="similarity">
    <text evidence="2">Belongs to the peptidase S54 family.</text>
</comment>
<evidence type="ECO:0000256" key="7">
    <source>
        <dbReference type="SAM" id="MobiDB-lite"/>
    </source>
</evidence>
<keyword evidence="11" id="KW-1185">Reference proteome</keyword>
<feature type="transmembrane region" description="Helical" evidence="8">
    <location>
        <begin position="318"/>
        <end position="339"/>
    </location>
</feature>
<feature type="transmembrane region" description="Helical" evidence="8">
    <location>
        <begin position="399"/>
        <end position="420"/>
    </location>
</feature>
<evidence type="ECO:0000256" key="1">
    <source>
        <dbReference type="ARBA" id="ARBA00004141"/>
    </source>
</evidence>
<keyword evidence="6 8" id="KW-0472">Membrane</keyword>